<dbReference type="Proteomes" id="UP000050491">
    <property type="component" value="Unassembled WGS sequence"/>
</dbReference>
<dbReference type="RefSeq" id="WP_055064939.1">
    <property type="nucleotide sequence ID" value="NZ_LBGP01000018.1"/>
</dbReference>
<name>A0A0Q0YVG2_VIBMT</name>
<organism evidence="1 2">
    <name type="scientific">Vibrio metoecus</name>
    <dbReference type="NCBI Taxonomy" id="1481663"/>
    <lineage>
        <taxon>Bacteria</taxon>
        <taxon>Pseudomonadati</taxon>
        <taxon>Pseudomonadota</taxon>
        <taxon>Gammaproteobacteria</taxon>
        <taxon>Vibrionales</taxon>
        <taxon>Vibrionaceae</taxon>
        <taxon>Vibrio</taxon>
    </lineage>
</organism>
<dbReference type="Gene3D" id="3.10.450.430">
    <property type="entry name" value="Protein of unknown function DUF2787"/>
    <property type="match status" value="1"/>
</dbReference>
<accession>A0A0Q0YVG2</accession>
<dbReference type="PATRIC" id="fig|1481663.12.peg.1252"/>
<dbReference type="InterPro" id="IPR021248">
    <property type="entry name" value="DUF2787"/>
</dbReference>
<dbReference type="PANTHER" id="PTHR38978:SF2">
    <property type="entry name" value="DUF2787 DOMAIN-CONTAINING PROTEIN"/>
    <property type="match status" value="1"/>
</dbReference>
<dbReference type="PANTHER" id="PTHR38978">
    <property type="entry name" value="DUF2787 DOMAIN-CONTAINING PROTEIN"/>
    <property type="match status" value="1"/>
</dbReference>
<evidence type="ECO:0000313" key="2">
    <source>
        <dbReference type="Proteomes" id="UP000050491"/>
    </source>
</evidence>
<dbReference type="AlphaFoldDB" id="A0A0Q0YVG2"/>
<protein>
    <recommendedName>
        <fullName evidence="3">DUF2787 domain-containing protein</fullName>
    </recommendedName>
</protein>
<sequence>MSNILFKPNHLPISKPFHALLANILSEHQAKSEVQATSKEVVMNFRDSSYSAEDGGFHPVEIALSQSSDGQWCIEYITDFAYVGNHFPELERCLDFDFQRGDFFTAYHGWHPIVGNRDARVLYQLWESNFLAYIATEAFDDISLTSAP</sequence>
<gene>
    <name evidence="1" type="ORF">XV92_12310</name>
</gene>
<dbReference type="EMBL" id="LBGP01000018">
    <property type="protein sequence ID" value="KQA99569.1"/>
    <property type="molecule type" value="Genomic_DNA"/>
</dbReference>
<comment type="caution">
    <text evidence="1">The sequence shown here is derived from an EMBL/GenBank/DDBJ whole genome shotgun (WGS) entry which is preliminary data.</text>
</comment>
<dbReference type="OrthoDB" id="5589278at2"/>
<reference evidence="1 2" key="1">
    <citation type="journal article" date="2015" name="Genome Biol. Evol.">
        <title>The Dynamics of Genetic Interactions between Vibrio metoecus and Vibrio cholerae, Two Close Relatives Co-Occurring in the Environment.</title>
        <authorList>
            <person name="Orata F.D."/>
            <person name="Kirchberger P.C."/>
            <person name="Meheust R."/>
            <person name="Barlow E.J."/>
            <person name="Tarr C.L."/>
            <person name="Boucher Y."/>
        </authorList>
    </citation>
    <scope>NUCLEOTIDE SEQUENCE [LARGE SCALE GENOMIC DNA]</scope>
    <source>
        <strain evidence="1 2">YB5B04</strain>
    </source>
</reference>
<evidence type="ECO:0008006" key="3">
    <source>
        <dbReference type="Google" id="ProtNLM"/>
    </source>
</evidence>
<evidence type="ECO:0000313" key="1">
    <source>
        <dbReference type="EMBL" id="KQA99569.1"/>
    </source>
</evidence>
<dbReference type="Pfam" id="PF10980">
    <property type="entry name" value="DUF2787"/>
    <property type="match status" value="1"/>
</dbReference>
<proteinExistence type="predicted"/>